<proteinExistence type="predicted"/>
<comment type="caution">
    <text evidence="8">The sequence shown here is derived from an EMBL/GenBank/DDBJ whole genome shotgun (WGS) entry which is preliminary data.</text>
</comment>
<keyword evidence="5 6" id="KW-0472">Membrane</keyword>
<keyword evidence="2" id="KW-1003">Cell membrane</keyword>
<evidence type="ECO:0000256" key="1">
    <source>
        <dbReference type="ARBA" id="ARBA00004651"/>
    </source>
</evidence>
<evidence type="ECO:0000259" key="7">
    <source>
        <dbReference type="Pfam" id="PF00482"/>
    </source>
</evidence>
<reference evidence="8 9" key="1">
    <citation type="submission" date="2018-03" db="EMBL/GenBank/DDBJ databases">
        <title>Genome sequence of Moorella humiferrea DSM 23265.</title>
        <authorList>
            <person name="Poehlein A."/>
            <person name="Daniel R."/>
        </authorList>
    </citation>
    <scope>NUCLEOTIDE SEQUENCE [LARGE SCALE GENOMIC DNA]</scope>
    <source>
        <strain evidence="8 9">DSM 23265</strain>
    </source>
</reference>
<comment type="subcellular location">
    <subcellularLocation>
        <location evidence="1">Cell membrane</location>
        <topology evidence="1">Multi-pass membrane protein</topology>
    </subcellularLocation>
</comment>
<dbReference type="AlphaFoldDB" id="A0A2T0AR09"/>
<dbReference type="EMBL" id="PVXM01000031">
    <property type="protein sequence ID" value="PRR71952.1"/>
    <property type="molecule type" value="Genomic_DNA"/>
</dbReference>
<organism evidence="8 9">
    <name type="scientific">Neomoorella humiferrea</name>
    <dbReference type="NCBI Taxonomy" id="676965"/>
    <lineage>
        <taxon>Bacteria</taxon>
        <taxon>Bacillati</taxon>
        <taxon>Bacillota</taxon>
        <taxon>Clostridia</taxon>
        <taxon>Neomoorellales</taxon>
        <taxon>Neomoorellaceae</taxon>
        <taxon>Neomoorella</taxon>
    </lineage>
</organism>
<dbReference type="Gene3D" id="1.20.81.30">
    <property type="entry name" value="Type II secretion system (T2SS), domain F"/>
    <property type="match status" value="1"/>
</dbReference>
<evidence type="ECO:0000313" key="9">
    <source>
        <dbReference type="Proteomes" id="UP000238415"/>
    </source>
</evidence>
<evidence type="ECO:0000256" key="3">
    <source>
        <dbReference type="ARBA" id="ARBA00022692"/>
    </source>
</evidence>
<feature type="transmembrane region" description="Helical" evidence="6">
    <location>
        <begin position="230"/>
        <end position="249"/>
    </location>
</feature>
<dbReference type="GO" id="GO:0005886">
    <property type="term" value="C:plasma membrane"/>
    <property type="evidence" value="ECO:0007669"/>
    <property type="project" value="UniProtKB-SubCell"/>
</dbReference>
<feature type="domain" description="Type II secretion system protein GspF" evidence="7">
    <location>
        <begin position="122"/>
        <end position="244"/>
    </location>
</feature>
<evidence type="ECO:0000256" key="5">
    <source>
        <dbReference type="ARBA" id="ARBA00023136"/>
    </source>
</evidence>
<dbReference type="Pfam" id="PF00482">
    <property type="entry name" value="T2SSF"/>
    <property type="match status" value="1"/>
</dbReference>
<evidence type="ECO:0000256" key="4">
    <source>
        <dbReference type="ARBA" id="ARBA00022989"/>
    </source>
</evidence>
<evidence type="ECO:0000256" key="2">
    <source>
        <dbReference type="ARBA" id="ARBA00022475"/>
    </source>
</evidence>
<keyword evidence="9" id="KW-1185">Reference proteome</keyword>
<keyword evidence="3 6" id="KW-0812">Transmembrane</keyword>
<feature type="transmembrane region" description="Helical" evidence="6">
    <location>
        <begin position="261"/>
        <end position="281"/>
    </location>
</feature>
<protein>
    <submittedName>
        <fullName evidence="8">Bacterial type II secretion system protein F domain protein</fullName>
    </submittedName>
</protein>
<dbReference type="Proteomes" id="UP000238415">
    <property type="component" value="Unassembled WGS sequence"/>
</dbReference>
<dbReference type="PANTHER" id="PTHR35007:SF1">
    <property type="entry name" value="PILUS ASSEMBLY PROTEIN"/>
    <property type="match status" value="1"/>
</dbReference>
<dbReference type="InterPro" id="IPR042094">
    <property type="entry name" value="T2SS_GspF_sf"/>
</dbReference>
<feature type="transmembrane region" description="Helical" evidence="6">
    <location>
        <begin position="65"/>
        <end position="98"/>
    </location>
</feature>
<dbReference type="PANTHER" id="PTHR35007">
    <property type="entry name" value="INTEGRAL MEMBRANE PROTEIN-RELATED"/>
    <property type="match status" value="1"/>
</dbReference>
<name>A0A2T0AR09_9FIRM</name>
<evidence type="ECO:0000256" key="6">
    <source>
        <dbReference type="SAM" id="Phobius"/>
    </source>
</evidence>
<gene>
    <name evidence="8" type="ORF">MOHU_15840</name>
</gene>
<sequence>MVGAAVFAAVLLFALGIRKVKAHSSWLEARLRSHQEAGREEGWKSSLQKKAAQAGFDIPASHIAIAALVGALGGAVAVLALTGKPLLGLFGLLAGIYAPRAWVERRIRGRALLFEEQLEIILGQMAASLRAGQSVQQAIEQAALSSVPPAREVLGKIVHNLRSGDNTMTAIEKAGQSIKSRDLEVIAAATGLHMQVGGDLALVYDQIADGIRDRRAFRAQLGSITSEGRLTANILAVLPFVAVGGMRVLQPDYMAPLFNTTTGLVLLFAASGLILVGWLVIKKIISIEY</sequence>
<evidence type="ECO:0000313" key="8">
    <source>
        <dbReference type="EMBL" id="PRR71952.1"/>
    </source>
</evidence>
<accession>A0A2T0AR09</accession>
<keyword evidence="4 6" id="KW-1133">Transmembrane helix</keyword>
<dbReference type="InterPro" id="IPR018076">
    <property type="entry name" value="T2SS_GspF_dom"/>
</dbReference>